<proteinExistence type="predicted"/>
<accession>A0ABR1J2N9</accession>
<organism evidence="1 2">
    <name type="scientific">Marasmiellus scandens</name>
    <dbReference type="NCBI Taxonomy" id="2682957"/>
    <lineage>
        <taxon>Eukaryota</taxon>
        <taxon>Fungi</taxon>
        <taxon>Dikarya</taxon>
        <taxon>Basidiomycota</taxon>
        <taxon>Agaricomycotina</taxon>
        <taxon>Agaricomycetes</taxon>
        <taxon>Agaricomycetidae</taxon>
        <taxon>Agaricales</taxon>
        <taxon>Marasmiineae</taxon>
        <taxon>Omphalotaceae</taxon>
        <taxon>Marasmiellus</taxon>
    </lineage>
</organism>
<name>A0ABR1J2N9_9AGAR</name>
<gene>
    <name evidence="1" type="ORF">VKT23_014870</name>
</gene>
<evidence type="ECO:0000313" key="2">
    <source>
        <dbReference type="Proteomes" id="UP001498398"/>
    </source>
</evidence>
<dbReference type="Proteomes" id="UP001498398">
    <property type="component" value="Unassembled WGS sequence"/>
</dbReference>
<dbReference type="EMBL" id="JBANRG010000047">
    <property type="protein sequence ID" value="KAK7445451.1"/>
    <property type="molecule type" value="Genomic_DNA"/>
</dbReference>
<evidence type="ECO:0000313" key="1">
    <source>
        <dbReference type="EMBL" id="KAK7445451.1"/>
    </source>
</evidence>
<comment type="caution">
    <text evidence="1">The sequence shown here is derived from an EMBL/GenBank/DDBJ whole genome shotgun (WGS) entry which is preliminary data.</text>
</comment>
<reference evidence="1 2" key="1">
    <citation type="submission" date="2024-01" db="EMBL/GenBank/DDBJ databases">
        <title>A draft genome for the cacao thread blight pathogen Marasmiellus scandens.</title>
        <authorList>
            <person name="Baruah I.K."/>
            <person name="Leung J."/>
            <person name="Bukari Y."/>
            <person name="Amoako-Attah I."/>
            <person name="Meinhardt L.W."/>
            <person name="Bailey B.A."/>
            <person name="Cohen S.P."/>
        </authorList>
    </citation>
    <scope>NUCLEOTIDE SEQUENCE [LARGE SCALE GENOMIC DNA]</scope>
    <source>
        <strain evidence="1 2">GH-19</strain>
    </source>
</reference>
<sequence length="188" mass="21102">MANTGTALVYPYAPIGSPTIDALGQFCTEFYTALFSGNESALQYLSPNVTVVQSPTLPYNQSIFSGLAGALSVGDQQNQLFLTNNLTIRVYTLGDRHCIANGLDPSATLLNNTLDTFRFEFFEQTYIKDGLIQSAKPYFYDLYPVMRTQMLEKNASCYVNWKDEDVKQKDAQLDAWYAAHDDFDHTLD</sequence>
<keyword evidence="2" id="KW-1185">Reference proteome</keyword>
<protein>
    <submittedName>
        <fullName evidence="1">Uncharacterized protein</fullName>
    </submittedName>
</protein>